<protein>
    <recommendedName>
        <fullName evidence="3">Peptidase E</fullName>
    </recommendedName>
</protein>
<dbReference type="Proteomes" id="UP001501496">
    <property type="component" value="Unassembled WGS sequence"/>
</dbReference>
<reference evidence="2" key="1">
    <citation type="journal article" date="2019" name="Int. J. Syst. Evol. Microbiol.">
        <title>The Global Catalogue of Microorganisms (GCM) 10K type strain sequencing project: providing services to taxonomists for standard genome sequencing and annotation.</title>
        <authorList>
            <consortium name="The Broad Institute Genomics Platform"/>
            <consortium name="The Broad Institute Genome Sequencing Center for Infectious Disease"/>
            <person name="Wu L."/>
            <person name="Ma J."/>
        </authorList>
    </citation>
    <scope>NUCLEOTIDE SEQUENCE [LARGE SCALE GENOMIC DNA]</scope>
    <source>
        <strain evidence="2">JCM 17630</strain>
    </source>
</reference>
<evidence type="ECO:0000313" key="2">
    <source>
        <dbReference type="Proteomes" id="UP001501496"/>
    </source>
</evidence>
<keyword evidence="2" id="KW-1185">Reference proteome</keyword>
<comment type="caution">
    <text evidence="1">The sequence shown here is derived from an EMBL/GenBank/DDBJ whole genome shotgun (WGS) entry which is preliminary data.</text>
</comment>
<evidence type="ECO:0008006" key="3">
    <source>
        <dbReference type="Google" id="ProtNLM"/>
    </source>
</evidence>
<proteinExistence type="predicted"/>
<accession>A0ABP8CFF9</accession>
<dbReference type="InterPro" id="IPR046525">
    <property type="entry name" value="DUF6702"/>
</dbReference>
<sequence length="167" mass="19788">MRNPKILLLFFIAPLLAFTAMHKYYISVTQVEYIPEKKSVQVITRIFIDDLERLIQERYDETIVLAEDAESSDVNLYIERYLREKIKIKINNNDLNFAFIGKEYDLDIVRCYIEVEQINNIKSIEVVNKVLFDLYPEQQNIIKLKVNSKQKSFILTQQKDAAMLIFD</sequence>
<evidence type="ECO:0000313" key="1">
    <source>
        <dbReference type="EMBL" id="GAA4238395.1"/>
    </source>
</evidence>
<dbReference type="Pfam" id="PF20420">
    <property type="entry name" value="DUF6702"/>
    <property type="match status" value="1"/>
</dbReference>
<dbReference type="RefSeq" id="WP_344789004.1">
    <property type="nucleotide sequence ID" value="NZ_BAABCA010000006.1"/>
</dbReference>
<name>A0ABP8CFF9_9FLAO</name>
<gene>
    <name evidence="1" type="ORF">GCM10022291_28700</name>
</gene>
<dbReference type="EMBL" id="BAABCA010000006">
    <property type="protein sequence ID" value="GAA4238395.1"/>
    <property type="molecule type" value="Genomic_DNA"/>
</dbReference>
<organism evidence="1 2">
    <name type="scientific">Postechiella marina</name>
    <dbReference type="NCBI Taxonomy" id="943941"/>
    <lineage>
        <taxon>Bacteria</taxon>
        <taxon>Pseudomonadati</taxon>
        <taxon>Bacteroidota</taxon>
        <taxon>Flavobacteriia</taxon>
        <taxon>Flavobacteriales</taxon>
        <taxon>Flavobacteriaceae</taxon>
        <taxon>Postechiella</taxon>
    </lineage>
</organism>